<dbReference type="RefSeq" id="WP_343958835.1">
    <property type="nucleotide sequence ID" value="NZ_BAAAMN010000048.1"/>
</dbReference>
<feature type="domain" description="DUF4440" evidence="1">
    <location>
        <begin position="9"/>
        <end position="113"/>
    </location>
</feature>
<organism evidence="2 3">
    <name type="scientific">Yaniella flava</name>
    <dbReference type="NCBI Taxonomy" id="287930"/>
    <lineage>
        <taxon>Bacteria</taxon>
        <taxon>Bacillati</taxon>
        <taxon>Actinomycetota</taxon>
        <taxon>Actinomycetes</taxon>
        <taxon>Micrococcales</taxon>
        <taxon>Micrococcaceae</taxon>
        <taxon>Yaniella</taxon>
    </lineage>
</organism>
<dbReference type="EMBL" id="BAAAMN010000048">
    <property type="protein sequence ID" value="GAA2042010.1"/>
    <property type="molecule type" value="Genomic_DNA"/>
</dbReference>
<evidence type="ECO:0000313" key="3">
    <source>
        <dbReference type="Proteomes" id="UP001501461"/>
    </source>
</evidence>
<dbReference type="InterPro" id="IPR027843">
    <property type="entry name" value="DUF4440"/>
</dbReference>
<dbReference type="Pfam" id="PF14534">
    <property type="entry name" value="DUF4440"/>
    <property type="match status" value="1"/>
</dbReference>
<sequence>MNDELLYELLELEHQGWQSLCDGTGADFYGRIMTDEGAMILAHGFVFDRDAVIDSLAQAPTWDGYEIDAPEAIALGEDQAILRYTGTGHRAGESDFHALMGSVYVRTDGVWRLAHYQQTPIPER</sequence>
<comment type="caution">
    <text evidence="2">The sequence shown here is derived from an EMBL/GenBank/DDBJ whole genome shotgun (WGS) entry which is preliminary data.</text>
</comment>
<gene>
    <name evidence="2" type="ORF">GCM10009720_23250</name>
</gene>
<evidence type="ECO:0000259" key="1">
    <source>
        <dbReference type="Pfam" id="PF14534"/>
    </source>
</evidence>
<evidence type="ECO:0000313" key="2">
    <source>
        <dbReference type="EMBL" id="GAA2042010.1"/>
    </source>
</evidence>
<accession>A0ABP5G8G1</accession>
<keyword evidence="3" id="KW-1185">Reference proteome</keyword>
<dbReference type="InterPro" id="IPR032710">
    <property type="entry name" value="NTF2-like_dom_sf"/>
</dbReference>
<proteinExistence type="predicted"/>
<protein>
    <recommendedName>
        <fullName evidence="1">DUF4440 domain-containing protein</fullName>
    </recommendedName>
</protein>
<reference evidence="3" key="1">
    <citation type="journal article" date="2019" name="Int. J. Syst. Evol. Microbiol.">
        <title>The Global Catalogue of Microorganisms (GCM) 10K type strain sequencing project: providing services to taxonomists for standard genome sequencing and annotation.</title>
        <authorList>
            <consortium name="The Broad Institute Genomics Platform"/>
            <consortium name="The Broad Institute Genome Sequencing Center for Infectious Disease"/>
            <person name="Wu L."/>
            <person name="Ma J."/>
        </authorList>
    </citation>
    <scope>NUCLEOTIDE SEQUENCE [LARGE SCALE GENOMIC DNA]</scope>
    <source>
        <strain evidence="3">JCM 13595</strain>
    </source>
</reference>
<dbReference type="Gene3D" id="3.10.450.50">
    <property type="match status" value="1"/>
</dbReference>
<name>A0ABP5G8G1_9MICC</name>
<dbReference type="Proteomes" id="UP001501461">
    <property type="component" value="Unassembled WGS sequence"/>
</dbReference>
<dbReference type="SUPFAM" id="SSF54427">
    <property type="entry name" value="NTF2-like"/>
    <property type="match status" value="1"/>
</dbReference>